<accession>B5CP57</accession>
<dbReference type="HOGENOM" id="CLU_3103475_0_0_9"/>
<dbReference type="EMBL" id="ABOU02000032">
    <property type="protein sequence ID" value="EDY32963.1"/>
    <property type="molecule type" value="Genomic_DNA"/>
</dbReference>
<evidence type="ECO:0000313" key="1">
    <source>
        <dbReference type="EMBL" id="EDY32963.1"/>
    </source>
</evidence>
<organism evidence="1 2">
    <name type="scientific">[Ruminococcus] lactaris ATCC 29176</name>
    <dbReference type="NCBI Taxonomy" id="471875"/>
    <lineage>
        <taxon>Bacteria</taxon>
        <taxon>Bacillati</taxon>
        <taxon>Bacillota</taxon>
        <taxon>Clostridia</taxon>
        <taxon>Lachnospirales</taxon>
        <taxon>Lachnospiraceae</taxon>
        <taxon>Mediterraneibacter</taxon>
    </lineage>
</organism>
<gene>
    <name evidence="1" type="ORF">RUMLAC_01248</name>
</gene>
<sequence>MNFVTFIRNEVRNTSIHYKNEIFVTNLDTNFWMIMIVIKKFTELFQSHLCD</sequence>
<dbReference type="Proteomes" id="UP000003254">
    <property type="component" value="Unassembled WGS sequence"/>
</dbReference>
<proteinExistence type="predicted"/>
<dbReference type="AlphaFoldDB" id="B5CP57"/>
<reference evidence="1 2" key="2">
    <citation type="submission" date="2008-08" db="EMBL/GenBank/DDBJ databases">
        <authorList>
            <person name="Fulton L."/>
            <person name="Clifton S."/>
            <person name="Fulton B."/>
            <person name="Xu J."/>
            <person name="Minx P."/>
            <person name="Pepin K.H."/>
            <person name="Johnson M."/>
            <person name="Bhonagiri V."/>
            <person name="Nash W.E."/>
            <person name="Mardis E.R."/>
            <person name="Wilson R.K."/>
        </authorList>
    </citation>
    <scope>NUCLEOTIDE SEQUENCE [LARGE SCALE GENOMIC DNA]</scope>
    <source>
        <strain evidence="1 2">ATCC 29176</strain>
    </source>
</reference>
<evidence type="ECO:0000313" key="2">
    <source>
        <dbReference type="Proteomes" id="UP000003254"/>
    </source>
</evidence>
<comment type="caution">
    <text evidence="1">The sequence shown here is derived from an EMBL/GenBank/DDBJ whole genome shotgun (WGS) entry which is preliminary data.</text>
</comment>
<name>B5CP57_9FIRM</name>
<protein>
    <submittedName>
        <fullName evidence="1">Uncharacterized protein</fullName>
    </submittedName>
</protein>
<reference evidence="1 2" key="1">
    <citation type="submission" date="2008-08" db="EMBL/GenBank/DDBJ databases">
        <title>Draft genome sequence of Ruminococcus lactaris ATCC 29176.</title>
        <authorList>
            <person name="Sudarsanam P."/>
            <person name="Ley R."/>
            <person name="Guruge J."/>
            <person name="Turnbaugh P.J."/>
            <person name="Mahowald M."/>
            <person name="Liep D."/>
            <person name="Gordon J."/>
        </authorList>
    </citation>
    <scope>NUCLEOTIDE SEQUENCE [LARGE SCALE GENOMIC DNA]</scope>
    <source>
        <strain evidence="1 2">ATCC 29176</strain>
    </source>
</reference>
<keyword evidence="2" id="KW-1185">Reference proteome</keyword>